<gene>
    <name evidence="8" type="ORF">PV04_04756</name>
</gene>
<keyword evidence="3 7" id="KW-1133">Transmembrane helix</keyword>
<feature type="transmembrane region" description="Helical" evidence="7">
    <location>
        <begin position="311"/>
        <end position="331"/>
    </location>
</feature>
<dbReference type="AlphaFoldDB" id="A0A0D2CUI4"/>
<dbReference type="Pfam" id="PF00230">
    <property type="entry name" value="MIP"/>
    <property type="match status" value="1"/>
</dbReference>
<keyword evidence="9" id="KW-1185">Reference proteome</keyword>
<sequence>MNVDHQLTPGGSYDMEKNDRVHPRRSNTEPAPKASRTLSTSSHFPPDSVATDAFLGRLGGAQRFSLPSTSTATPGTPADALRDPPWSSILSFSDFRKPWLWKLALVEGVGTAVQIFLSGVLGVAILPTATATSVGAVFPVAVAAIVQVFLISLFIYATGPVTGAHFNPLITMGTFTARLSSLPRTVLYITLQCVGAVVGAYLVRAALGLSPRSLHVVPGCYIDSSLVPPAEAFAFESVMCFVQLFLAFGLGLDPRNGTAFGPSLAPILIGLSSALTLFVSSFARPGYLGTSGNPARCLGFMAAGERFTYHWVHWVGPIVASTFNGVLYWLVPPYKVGSH</sequence>
<proteinExistence type="inferred from homology"/>
<dbReference type="GO" id="GO:0016020">
    <property type="term" value="C:membrane"/>
    <property type="evidence" value="ECO:0007669"/>
    <property type="project" value="UniProtKB-SubCell"/>
</dbReference>
<protein>
    <recommendedName>
        <fullName evidence="10">Aquaporin</fullName>
    </recommendedName>
</protein>
<accession>A0A0D2CUI4</accession>
<evidence type="ECO:0000256" key="7">
    <source>
        <dbReference type="SAM" id="Phobius"/>
    </source>
</evidence>
<organism evidence="8 9">
    <name type="scientific">Phialophora macrospora</name>
    <dbReference type="NCBI Taxonomy" id="1851006"/>
    <lineage>
        <taxon>Eukaryota</taxon>
        <taxon>Fungi</taxon>
        <taxon>Dikarya</taxon>
        <taxon>Ascomycota</taxon>
        <taxon>Pezizomycotina</taxon>
        <taxon>Eurotiomycetes</taxon>
        <taxon>Chaetothyriomycetidae</taxon>
        <taxon>Chaetothyriales</taxon>
        <taxon>Herpotrichiellaceae</taxon>
        <taxon>Phialophora</taxon>
    </lineage>
</organism>
<evidence type="ECO:0000313" key="8">
    <source>
        <dbReference type="EMBL" id="KIW68836.1"/>
    </source>
</evidence>
<dbReference type="SUPFAM" id="SSF81338">
    <property type="entry name" value="Aquaporin-like"/>
    <property type="match status" value="1"/>
</dbReference>
<evidence type="ECO:0000256" key="2">
    <source>
        <dbReference type="ARBA" id="ARBA00022692"/>
    </source>
</evidence>
<feature type="transmembrane region" description="Helical" evidence="7">
    <location>
        <begin position="137"/>
        <end position="157"/>
    </location>
</feature>
<evidence type="ECO:0008006" key="10">
    <source>
        <dbReference type="Google" id="ProtNLM"/>
    </source>
</evidence>
<keyword evidence="2 5" id="KW-0812">Transmembrane</keyword>
<feature type="transmembrane region" description="Helical" evidence="7">
    <location>
        <begin position="264"/>
        <end position="283"/>
    </location>
</feature>
<dbReference type="STRING" id="5601.A0A0D2CUI4"/>
<dbReference type="GO" id="GO:0015267">
    <property type="term" value="F:channel activity"/>
    <property type="evidence" value="ECO:0007669"/>
    <property type="project" value="InterPro"/>
</dbReference>
<evidence type="ECO:0000313" key="9">
    <source>
        <dbReference type="Proteomes" id="UP000054266"/>
    </source>
</evidence>
<comment type="similarity">
    <text evidence="5">Belongs to the MIP/aquaporin (TC 1.A.8) family.</text>
</comment>
<dbReference type="EMBL" id="KN846958">
    <property type="protein sequence ID" value="KIW68836.1"/>
    <property type="molecule type" value="Genomic_DNA"/>
</dbReference>
<feature type="transmembrane region" description="Helical" evidence="7">
    <location>
        <begin position="232"/>
        <end position="252"/>
    </location>
</feature>
<evidence type="ECO:0000256" key="4">
    <source>
        <dbReference type="ARBA" id="ARBA00023136"/>
    </source>
</evidence>
<evidence type="ECO:0000256" key="6">
    <source>
        <dbReference type="SAM" id="MobiDB-lite"/>
    </source>
</evidence>
<keyword evidence="5" id="KW-0813">Transport</keyword>
<dbReference type="InterPro" id="IPR023271">
    <property type="entry name" value="Aquaporin-like"/>
</dbReference>
<feature type="region of interest" description="Disordered" evidence="6">
    <location>
        <begin position="1"/>
        <end position="47"/>
    </location>
</feature>
<dbReference type="Proteomes" id="UP000054266">
    <property type="component" value="Unassembled WGS sequence"/>
</dbReference>
<dbReference type="PANTHER" id="PTHR47002:SF2">
    <property type="entry name" value="AQUAPORIN AQPAE.A-LIKE"/>
    <property type="match status" value="1"/>
</dbReference>
<dbReference type="Gene3D" id="1.20.1080.10">
    <property type="entry name" value="Glycerol uptake facilitator protein"/>
    <property type="match status" value="1"/>
</dbReference>
<dbReference type="InterPro" id="IPR000425">
    <property type="entry name" value="MIP"/>
</dbReference>
<dbReference type="PRINTS" id="PR00783">
    <property type="entry name" value="MINTRINSICP"/>
</dbReference>
<evidence type="ECO:0000256" key="5">
    <source>
        <dbReference type="RuleBase" id="RU000477"/>
    </source>
</evidence>
<evidence type="ECO:0000256" key="1">
    <source>
        <dbReference type="ARBA" id="ARBA00004141"/>
    </source>
</evidence>
<evidence type="ECO:0000256" key="3">
    <source>
        <dbReference type="ARBA" id="ARBA00022989"/>
    </source>
</evidence>
<comment type="subcellular location">
    <subcellularLocation>
        <location evidence="1">Membrane</location>
        <topology evidence="1">Multi-pass membrane protein</topology>
    </subcellularLocation>
</comment>
<keyword evidence="4 7" id="KW-0472">Membrane</keyword>
<dbReference type="HOGENOM" id="CLU_020019_5_0_1"/>
<dbReference type="PANTHER" id="PTHR47002">
    <property type="entry name" value="AQUAPORIN-LIKE"/>
    <property type="match status" value="1"/>
</dbReference>
<feature type="transmembrane region" description="Helical" evidence="7">
    <location>
        <begin position="186"/>
        <end position="207"/>
    </location>
</feature>
<reference evidence="8 9" key="1">
    <citation type="submission" date="2015-01" db="EMBL/GenBank/DDBJ databases">
        <title>The Genome Sequence of Capronia semiimmersa CBS27337.</title>
        <authorList>
            <consortium name="The Broad Institute Genomics Platform"/>
            <person name="Cuomo C."/>
            <person name="de Hoog S."/>
            <person name="Gorbushina A."/>
            <person name="Stielow B."/>
            <person name="Teixiera M."/>
            <person name="Abouelleil A."/>
            <person name="Chapman S.B."/>
            <person name="Priest M."/>
            <person name="Young S.K."/>
            <person name="Wortman J."/>
            <person name="Nusbaum C."/>
            <person name="Birren B."/>
        </authorList>
    </citation>
    <scope>NUCLEOTIDE SEQUENCE [LARGE SCALE GENOMIC DNA]</scope>
    <source>
        <strain evidence="8 9">CBS 27337</strain>
    </source>
</reference>
<name>A0A0D2CUI4_9EURO</name>
<feature type="transmembrane region" description="Helical" evidence="7">
    <location>
        <begin position="99"/>
        <end position="125"/>
    </location>
</feature>